<comment type="similarity">
    <text evidence="1">Belongs to the glutamate-gated ion channel (TC 1.A.10.1) family.</text>
</comment>
<proteinExistence type="inferred from homology"/>
<dbReference type="STRING" id="7168.A0A182N6J1"/>
<organism evidence="4 5">
    <name type="scientific">Anopheles dirus</name>
    <dbReference type="NCBI Taxonomy" id="7168"/>
    <lineage>
        <taxon>Eukaryota</taxon>
        <taxon>Metazoa</taxon>
        <taxon>Ecdysozoa</taxon>
        <taxon>Arthropoda</taxon>
        <taxon>Hexapoda</taxon>
        <taxon>Insecta</taxon>
        <taxon>Pterygota</taxon>
        <taxon>Neoptera</taxon>
        <taxon>Endopterygota</taxon>
        <taxon>Diptera</taxon>
        <taxon>Nematocera</taxon>
        <taxon>Culicoidea</taxon>
        <taxon>Culicidae</taxon>
        <taxon>Anophelinae</taxon>
        <taxon>Anopheles</taxon>
    </lineage>
</organism>
<sequence>MILHRPRSLEQRNDFFDLAHLTIMVYGSVTKHIDPVYVARSMPLFRNARTTVEPYRIGNSLNRVDFHFQLVITNHFNKRLQGWIAYSLPVFHEHLNLYIRYADIGYHERSYRILLIIMLPVSLMGVLLCLSLHLALHVSNARTGGESTHPSLTPVDSFVWLVGIIAQQGSSVRPTATSSMIIILVALGFSAIVYCTYLAKITAQLSVDVEVNGNLLALLAEEQYRIGFVGNFTSEQTFLGQRYDPAMHEVMRRMQHDKSLYVFSHEEGLQRVLTSKYALIGDAGTVRMAMQDFGMAENCNITEINLDGIEQMVALQMSSTYAYRKMINYQ</sequence>
<feature type="transmembrane region" description="Helical" evidence="2">
    <location>
        <begin position="113"/>
        <end position="136"/>
    </location>
</feature>
<dbReference type="Pfam" id="PF00060">
    <property type="entry name" value="Lig_chan"/>
    <property type="match status" value="1"/>
</dbReference>
<evidence type="ECO:0000313" key="4">
    <source>
        <dbReference type="EnsemblMetazoa" id="ADIR003263-PA"/>
    </source>
</evidence>
<dbReference type="InterPro" id="IPR001320">
    <property type="entry name" value="Iontro_rcpt_C"/>
</dbReference>
<reference evidence="4" key="2">
    <citation type="submission" date="2020-05" db="UniProtKB">
        <authorList>
            <consortium name="EnsemblMetazoa"/>
        </authorList>
    </citation>
    <scope>IDENTIFICATION</scope>
    <source>
        <strain evidence="4">WRAIR2</strain>
    </source>
</reference>
<keyword evidence="5" id="KW-1185">Reference proteome</keyword>
<dbReference type="EnsemblMetazoa" id="ADIR003263-RA">
    <property type="protein sequence ID" value="ADIR003263-PA"/>
    <property type="gene ID" value="ADIR003263"/>
</dbReference>
<feature type="domain" description="Ionotropic glutamate receptor C-terminal" evidence="3">
    <location>
        <begin position="115"/>
        <end position="208"/>
    </location>
</feature>
<dbReference type="AlphaFoldDB" id="A0A182N6J1"/>
<dbReference type="Proteomes" id="UP000075884">
    <property type="component" value="Unassembled WGS sequence"/>
</dbReference>
<evidence type="ECO:0000259" key="3">
    <source>
        <dbReference type="Pfam" id="PF00060"/>
    </source>
</evidence>
<protein>
    <recommendedName>
        <fullName evidence="3">Ionotropic glutamate receptor C-terminal domain-containing protein</fullName>
    </recommendedName>
</protein>
<feature type="transmembrane region" description="Helical" evidence="2">
    <location>
        <begin position="180"/>
        <end position="199"/>
    </location>
</feature>
<name>A0A182N6J1_9DIPT</name>
<evidence type="ECO:0000313" key="5">
    <source>
        <dbReference type="Proteomes" id="UP000075884"/>
    </source>
</evidence>
<evidence type="ECO:0000256" key="1">
    <source>
        <dbReference type="ARBA" id="ARBA00008685"/>
    </source>
</evidence>
<dbReference type="GO" id="GO:0016020">
    <property type="term" value="C:membrane"/>
    <property type="evidence" value="ECO:0007669"/>
    <property type="project" value="InterPro"/>
</dbReference>
<dbReference type="VEuPathDB" id="VectorBase:ADIR003263"/>
<evidence type="ECO:0000256" key="2">
    <source>
        <dbReference type="SAM" id="Phobius"/>
    </source>
</evidence>
<dbReference type="GO" id="GO:0015276">
    <property type="term" value="F:ligand-gated monoatomic ion channel activity"/>
    <property type="evidence" value="ECO:0007669"/>
    <property type="project" value="InterPro"/>
</dbReference>
<accession>A0A182N6J1</accession>
<dbReference type="Gene3D" id="3.40.190.10">
    <property type="entry name" value="Periplasmic binding protein-like II"/>
    <property type="match status" value="1"/>
</dbReference>
<keyword evidence="2" id="KW-0472">Membrane</keyword>
<reference evidence="5" key="1">
    <citation type="submission" date="2013-03" db="EMBL/GenBank/DDBJ databases">
        <title>The Genome Sequence of Anopheles dirus WRAIR2.</title>
        <authorList>
            <consortium name="The Broad Institute Genomics Platform"/>
            <person name="Neafsey D.E."/>
            <person name="Walton C."/>
            <person name="Walker B."/>
            <person name="Young S.K."/>
            <person name="Zeng Q."/>
            <person name="Gargeya S."/>
            <person name="Fitzgerald M."/>
            <person name="Haas B."/>
            <person name="Abouelleil A."/>
            <person name="Allen A.W."/>
            <person name="Alvarado L."/>
            <person name="Arachchi H.M."/>
            <person name="Berlin A.M."/>
            <person name="Chapman S.B."/>
            <person name="Gainer-Dewar J."/>
            <person name="Goldberg J."/>
            <person name="Griggs A."/>
            <person name="Gujja S."/>
            <person name="Hansen M."/>
            <person name="Howarth C."/>
            <person name="Imamovic A."/>
            <person name="Ireland A."/>
            <person name="Larimer J."/>
            <person name="McCowan C."/>
            <person name="Murphy C."/>
            <person name="Pearson M."/>
            <person name="Poon T.W."/>
            <person name="Priest M."/>
            <person name="Roberts A."/>
            <person name="Saif S."/>
            <person name="Shea T."/>
            <person name="Sisk P."/>
            <person name="Sykes S."/>
            <person name="Wortman J."/>
            <person name="Nusbaum C."/>
            <person name="Birren B."/>
        </authorList>
    </citation>
    <scope>NUCLEOTIDE SEQUENCE [LARGE SCALE GENOMIC DNA]</scope>
    <source>
        <strain evidence="5">WRAIR2</strain>
    </source>
</reference>
<keyword evidence="2" id="KW-1133">Transmembrane helix</keyword>
<keyword evidence="2" id="KW-0812">Transmembrane</keyword>